<accession>A0A0K2SX36</accession>
<reference evidence="1" key="1">
    <citation type="submission" date="2014-05" db="EMBL/GenBank/DDBJ databases">
        <authorList>
            <person name="Chronopoulou M."/>
        </authorList>
    </citation>
    <scope>NUCLEOTIDE SEQUENCE</scope>
    <source>
        <tissue evidence="1">Whole organism</tissue>
    </source>
</reference>
<proteinExistence type="predicted"/>
<evidence type="ECO:0000313" key="1">
    <source>
        <dbReference type="EMBL" id="CDW17917.1"/>
    </source>
</evidence>
<protein>
    <submittedName>
        <fullName evidence="1">Uncharacterized protein</fullName>
    </submittedName>
</protein>
<dbReference type="EMBL" id="HACA01000556">
    <property type="protein sequence ID" value="CDW17917.1"/>
    <property type="molecule type" value="Transcribed_RNA"/>
</dbReference>
<name>A0A0K2SX36_LEPSM</name>
<dbReference type="AlphaFoldDB" id="A0A0K2SX36"/>
<organism evidence="1">
    <name type="scientific">Lepeophtheirus salmonis</name>
    <name type="common">Salmon louse</name>
    <name type="synonym">Caligus salmonis</name>
    <dbReference type="NCBI Taxonomy" id="72036"/>
    <lineage>
        <taxon>Eukaryota</taxon>
        <taxon>Metazoa</taxon>
        <taxon>Ecdysozoa</taxon>
        <taxon>Arthropoda</taxon>
        <taxon>Crustacea</taxon>
        <taxon>Multicrustacea</taxon>
        <taxon>Hexanauplia</taxon>
        <taxon>Copepoda</taxon>
        <taxon>Siphonostomatoida</taxon>
        <taxon>Caligidae</taxon>
        <taxon>Lepeophtheirus</taxon>
    </lineage>
</organism>
<sequence>MEESCIVQMRFTSRSMIVTSDLVNHCIYTQEYKNSSRFFTRASYTSTYKNYGVP</sequence>